<feature type="chain" id="PRO_5003610856" evidence="1">
    <location>
        <begin position="19"/>
        <end position="159"/>
    </location>
</feature>
<keyword evidence="3" id="KW-1185">Reference proteome</keyword>
<dbReference type="EMBL" id="AHKF01000010">
    <property type="protein sequence ID" value="EIA09897.1"/>
    <property type="molecule type" value="Genomic_DNA"/>
</dbReference>
<accession>H7FNA8</accession>
<feature type="signal peptide" evidence="1">
    <location>
        <begin position="1"/>
        <end position="18"/>
    </location>
</feature>
<evidence type="ECO:0000313" key="3">
    <source>
        <dbReference type="Proteomes" id="UP000005566"/>
    </source>
</evidence>
<organism evidence="2 3">
    <name type="scientific">Flavobacterium frigoris (strain PS1)</name>
    <dbReference type="NCBI Taxonomy" id="1086011"/>
    <lineage>
        <taxon>Bacteria</taxon>
        <taxon>Pseudomonadati</taxon>
        <taxon>Bacteroidota</taxon>
        <taxon>Flavobacteriia</taxon>
        <taxon>Flavobacteriales</taxon>
        <taxon>Flavobacteriaceae</taxon>
        <taxon>Flavobacterium</taxon>
    </lineage>
</organism>
<dbReference type="PATRIC" id="fig|1086011.3.peg.568"/>
<gene>
    <name evidence="2" type="ORF">HJ01_00579</name>
</gene>
<dbReference type="eggNOG" id="ENOG5032S9H">
    <property type="taxonomic scope" value="Bacteria"/>
</dbReference>
<dbReference type="Proteomes" id="UP000005566">
    <property type="component" value="Unassembled WGS sequence"/>
</dbReference>
<dbReference type="AlphaFoldDB" id="H7FNA8"/>
<comment type="caution">
    <text evidence="2">The sequence shown here is derived from an EMBL/GenBank/DDBJ whole genome shotgun (WGS) entry which is preliminary data.</text>
</comment>
<reference evidence="2 3" key="1">
    <citation type="journal article" date="2014" name="Acta Crystallogr. D">
        <title>Structure-based characterization and antifreeze properties of a hyperactive ice-binding protein from the Antarctic bacterium Flavobacterium frigoris PS1.</title>
        <authorList>
            <person name="Do H."/>
            <person name="Kim S.J."/>
            <person name="Kim H.J."/>
            <person name="Lee J.H."/>
        </authorList>
    </citation>
    <scope>NUCLEOTIDE SEQUENCE [LARGE SCALE GENOMIC DNA]</scope>
    <source>
        <strain evidence="2 3">PS1</strain>
    </source>
</reference>
<evidence type="ECO:0000256" key="1">
    <source>
        <dbReference type="SAM" id="SignalP"/>
    </source>
</evidence>
<evidence type="ECO:0000313" key="2">
    <source>
        <dbReference type="EMBL" id="EIA09897.1"/>
    </source>
</evidence>
<dbReference type="RefSeq" id="WP_007136756.1">
    <property type="nucleotide sequence ID" value="NZ_AHKF01000010.1"/>
</dbReference>
<sequence length="159" mass="17972">MKIILAVIAVLFTAPLFAQTHEIIKHNGGKLEVNYIKTDNNIVYYALPNSMEEHKISRYAIAQLNEKAQNNSKIVSERIIFADNLDYKKVIVLKESETIGLTKSENLKGYHSIAKGETRWSLAQIGEKQLKQNAAKKGCQFIVITSNKKDNLKAIAYTY</sequence>
<keyword evidence="1" id="KW-0732">Signal</keyword>
<dbReference type="OrthoDB" id="1347412at2"/>
<protein>
    <submittedName>
        <fullName evidence="2">Uncharacterized protein</fullName>
    </submittedName>
</protein>
<name>H7FNA8_FLAFP</name>
<proteinExistence type="predicted"/>